<dbReference type="Pfam" id="PF16187">
    <property type="entry name" value="Peptidase_M16_M"/>
    <property type="match status" value="1"/>
</dbReference>
<reference evidence="20 21" key="1">
    <citation type="submission" date="2015-03" db="EMBL/GenBank/DDBJ databases">
        <title>Draft genome sequences of two protease-producing strains of Arsukibacterium isolated from two cold and alkaline environments.</title>
        <authorList>
            <person name="Lylloff J.E."/>
            <person name="Skov L.B."/>
            <person name="Jepsen M."/>
            <person name="Hallin P.F."/>
            <person name="Sorensen S.J."/>
            <person name="Stougaard P."/>
            <person name="Glaring M.A."/>
        </authorList>
    </citation>
    <scope>NUCLEOTIDE SEQUENCE [LARGE SCALE GENOMIC DNA]</scope>
    <source>
        <strain evidence="20 21">GCM72</strain>
    </source>
</reference>
<keyword evidence="21" id="KW-1185">Reference proteome</keyword>
<gene>
    <name evidence="20" type="ORF">WG68_07960</name>
</gene>
<evidence type="ECO:0000256" key="15">
    <source>
        <dbReference type="SAM" id="Phobius"/>
    </source>
</evidence>
<evidence type="ECO:0000256" key="5">
    <source>
        <dbReference type="ARBA" id="ARBA00017565"/>
    </source>
</evidence>
<dbReference type="Gene3D" id="3.30.830.10">
    <property type="entry name" value="Metalloenzyme, LuxS/M16 peptidase-like"/>
    <property type="match status" value="4"/>
</dbReference>
<dbReference type="SUPFAM" id="SSF63411">
    <property type="entry name" value="LuxS/MPP-like metallohydrolase"/>
    <property type="match status" value="4"/>
</dbReference>
<comment type="function">
    <text evidence="2">Endopeptidase that degrades small peptides of less than 7 kDa, such as glucagon and insulin.</text>
</comment>
<dbReference type="Pfam" id="PF22456">
    <property type="entry name" value="PqqF-like_C_4"/>
    <property type="match status" value="1"/>
</dbReference>
<keyword evidence="7" id="KW-0479">Metal-binding</keyword>
<keyword evidence="10" id="KW-0482">Metalloprotease</keyword>
<feature type="domain" description="Coenzyme PQQ synthesis protein F-like C-terminal lobe" evidence="19">
    <location>
        <begin position="792"/>
        <end position="885"/>
    </location>
</feature>
<evidence type="ECO:0000259" key="19">
    <source>
        <dbReference type="Pfam" id="PF22456"/>
    </source>
</evidence>
<keyword evidence="9" id="KW-0862">Zinc</keyword>
<evidence type="ECO:0000256" key="6">
    <source>
        <dbReference type="ARBA" id="ARBA00022670"/>
    </source>
</evidence>
<dbReference type="RefSeq" id="WP_046557135.1">
    <property type="nucleotide sequence ID" value="NZ_LAHO01000006.1"/>
</dbReference>
<keyword evidence="8" id="KW-0378">Hydrolase</keyword>
<evidence type="ECO:0000256" key="7">
    <source>
        <dbReference type="ARBA" id="ARBA00022723"/>
    </source>
</evidence>
<feature type="domain" description="Peptidase M16 N-terminal" evidence="16">
    <location>
        <begin position="71"/>
        <end position="192"/>
    </location>
</feature>
<evidence type="ECO:0000256" key="9">
    <source>
        <dbReference type="ARBA" id="ARBA00022833"/>
    </source>
</evidence>
<evidence type="ECO:0000256" key="11">
    <source>
        <dbReference type="ARBA" id="ARBA00029597"/>
    </source>
</evidence>
<dbReference type="OrthoDB" id="9811314at2"/>
<sequence>MTKAPKLKLNTLGGVLFSITIGIAVLAGCAGLTTTPTIAVKQGNVTEPQVIVSPNDHRKYRSITLPNQLQVMLVSDPEAERSSAALSVDVGWLQDPEGQPGLAHFLEHMLLLGTKRFPEPESFMRFMNQHGGGFNATTNQLTHYMFEVGHQQYDEALDRFAEFFKNPLLLPEQVDKERHAVHSEWSMLQNQDFWARRALAGKLLGEHPANRFVVGNLDTLGDKETSTLHAEMKSFYQQYYSANMMKLVLISSQSLEDIAQLAYHYFVDIENKNLISPRVKHNINFSNIGPRRLHYVPNRDIQELRLDFTIDNNMEQFSAKPGEFLSHLLRSQMPGTLSERLKAEGLINNLYVYTQPNQYGNYGSFQVVLNLTESGMLQRETIVARTMQYIELVRRQGIDDKYYQEIHTALQNQFTYLEKIDGFRYASQLSVAMQYYPLQSVISAPYEYNRFDAAAIQHLLQQLIPERLTIWYISKNEPTEHRLSYFNGLYSVKPVPAHELRNWQGIWTDINLPALNRFQPQDFTLKHPLLSQPEKVVDEARVEAWLMGSQFFREQPRGQLLLQWYDPKAKKDAISALMHGLWTSQFFQQNHALTLEAKEAGVTIELLEERDFIIKLSGFTDQKAKLVEQLAAGMQLKLNEQQFKQGVDVFVRAARSQQQTHQFRQVIDLLRTVTTPGRYEMEQLLFFAESLTLADFDNYVNNSLARSSIRVFAFGNYDEQDIQQISKYATATLPVSAHSPTYQTPKRWQPESKMRLSTVREHPQRDVSLIRAQYHPTPGYAEQAAAGILVGHLQPEFFNQLRNEEKLGYMVNVSNVTLSEHAGLAFIVQSPVLAASALQQRVDQFLLQYNEKLQQLTDEDFLQLKQGWLLELQRRPNNLEEEVATFRQDWLYNRQSFDSKQQLISAVEQATLADAQRFYQQAVIAQTAPAIQVMLAGETKRESVVIPLTGFTELSKLDEFHQAILD</sequence>
<evidence type="ECO:0000256" key="8">
    <source>
        <dbReference type="ARBA" id="ARBA00022801"/>
    </source>
</evidence>
<dbReference type="GO" id="GO:0046872">
    <property type="term" value="F:metal ion binding"/>
    <property type="evidence" value="ECO:0007669"/>
    <property type="project" value="UniProtKB-KW"/>
</dbReference>
<dbReference type="GO" id="GO:0004222">
    <property type="term" value="F:metalloendopeptidase activity"/>
    <property type="evidence" value="ECO:0007669"/>
    <property type="project" value="UniProtKB-EC"/>
</dbReference>
<evidence type="ECO:0000256" key="1">
    <source>
        <dbReference type="ARBA" id="ARBA00001947"/>
    </source>
</evidence>
<evidence type="ECO:0000259" key="18">
    <source>
        <dbReference type="Pfam" id="PF16187"/>
    </source>
</evidence>
<evidence type="ECO:0000313" key="20">
    <source>
        <dbReference type="EMBL" id="KKO45932.1"/>
    </source>
</evidence>
<dbReference type="GO" id="GO:0006508">
    <property type="term" value="P:proteolysis"/>
    <property type="evidence" value="ECO:0007669"/>
    <property type="project" value="UniProtKB-KW"/>
</dbReference>
<comment type="cofactor">
    <cofactor evidence="1">
        <name>Zn(2+)</name>
        <dbReference type="ChEBI" id="CHEBI:29105"/>
    </cofactor>
</comment>
<proteinExistence type="inferred from homology"/>
<feature type="transmembrane region" description="Helical" evidence="15">
    <location>
        <begin position="12"/>
        <end position="33"/>
    </location>
</feature>
<dbReference type="InterPro" id="IPR007863">
    <property type="entry name" value="Peptidase_M16_C"/>
</dbReference>
<dbReference type="FunFam" id="3.30.830.10:FF:000012">
    <property type="entry name" value="Protease 3"/>
    <property type="match status" value="1"/>
</dbReference>
<dbReference type="EC" id="3.4.24.55" evidence="4"/>
<evidence type="ECO:0000256" key="12">
    <source>
        <dbReference type="ARBA" id="ARBA00031184"/>
    </source>
</evidence>
<protein>
    <recommendedName>
        <fullName evidence="5">Protease 3</fullName>
        <ecNumber evidence="4">3.4.24.55</ecNumber>
    </recommendedName>
    <alternativeName>
        <fullName evidence="13">Pitrilysin</fullName>
    </alternativeName>
    <alternativeName>
        <fullName evidence="12">Protease III</fullName>
    </alternativeName>
    <alternativeName>
        <fullName evidence="11">Protease pi</fullName>
    </alternativeName>
</protein>
<keyword evidence="6" id="KW-0645">Protease</keyword>
<feature type="domain" description="Peptidase M16 C-terminal" evidence="17">
    <location>
        <begin position="230"/>
        <end position="407"/>
    </location>
</feature>
<comment type="caution">
    <text evidence="20">The sequence shown here is derived from an EMBL/GenBank/DDBJ whole genome shotgun (WGS) entry which is preliminary data.</text>
</comment>
<keyword evidence="15" id="KW-0472">Membrane</keyword>
<name>A0A0M2V4Y9_9GAMM</name>
<evidence type="ECO:0000256" key="10">
    <source>
        <dbReference type="ARBA" id="ARBA00023049"/>
    </source>
</evidence>
<dbReference type="Pfam" id="PF05193">
    <property type="entry name" value="Peptidase_M16_C"/>
    <property type="match status" value="1"/>
</dbReference>
<feature type="domain" description="Peptidase M16 middle/third" evidence="18">
    <location>
        <begin position="414"/>
        <end position="685"/>
    </location>
</feature>
<dbReference type="InterPro" id="IPR011765">
    <property type="entry name" value="Pept_M16_N"/>
</dbReference>
<dbReference type="EMBL" id="LAHO01000006">
    <property type="protein sequence ID" value="KKO45932.1"/>
    <property type="molecule type" value="Genomic_DNA"/>
</dbReference>
<comment type="similarity">
    <text evidence="3 14">Belongs to the peptidase M16 family.</text>
</comment>
<evidence type="ECO:0000256" key="14">
    <source>
        <dbReference type="RuleBase" id="RU004447"/>
    </source>
</evidence>
<dbReference type="GO" id="GO:0005737">
    <property type="term" value="C:cytoplasm"/>
    <property type="evidence" value="ECO:0007669"/>
    <property type="project" value="UniProtKB-ARBA"/>
</dbReference>
<keyword evidence="15" id="KW-0812">Transmembrane</keyword>
<dbReference type="STRING" id="336831.WG68_07960"/>
<keyword evidence="15" id="KW-1133">Transmembrane helix</keyword>
<dbReference type="AlphaFoldDB" id="A0A0M2V4Y9"/>
<dbReference type="PROSITE" id="PS51257">
    <property type="entry name" value="PROKAR_LIPOPROTEIN"/>
    <property type="match status" value="1"/>
</dbReference>
<evidence type="ECO:0000256" key="13">
    <source>
        <dbReference type="ARBA" id="ARBA00033450"/>
    </source>
</evidence>
<evidence type="ECO:0000256" key="4">
    <source>
        <dbReference type="ARBA" id="ARBA00012449"/>
    </source>
</evidence>
<dbReference type="PANTHER" id="PTHR43690:SF18">
    <property type="entry name" value="INSULIN-DEGRADING ENZYME-RELATED"/>
    <property type="match status" value="1"/>
</dbReference>
<dbReference type="PROSITE" id="PS00143">
    <property type="entry name" value="INSULINASE"/>
    <property type="match status" value="1"/>
</dbReference>
<dbReference type="InterPro" id="IPR011249">
    <property type="entry name" value="Metalloenz_LuxS/M16"/>
</dbReference>
<dbReference type="InterPro" id="IPR001431">
    <property type="entry name" value="Pept_M16_Zn_BS"/>
</dbReference>
<dbReference type="Proteomes" id="UP000034228">
    <property type="component" value="Unassembled WGS sequence"/>
</dbReference>
<evidence type="ECO:0000259" key="16">
    <source>
        <dbReference type="Pfam" id="PF00675"/>
    </source>
</evidence>
<dbReference type="Pfam" id="PF00675">
    <property type="entry name" value="Peptidase_M16"/>
    <property type="match status" value="1"/>
</dbReference>
<accession>A0A0M2V4Y9</accession>
<dbReference type="InterPro" id="IPR050626">
    <property type="entry name" value="Peptidase_M16"/>
</dbReference>
<evidence type="ECO:0000256" key="2">
    <source>
        <dbReference type="ARBA" id="ARBA00002184"/>
    </source>
</evidence>
<evidence type="ECO:0000259" key="17">
    <source>
        <dbReference type="Pfam" id="PF05193"/>
    </source>
</evidence>
<dbReference type="InterPro" id="IPR054734">
    <property type="entry name" value="PqqF-like_C_4"/>
</dbReference>
<evidence type="ECO:0000256" key="3">
    <source>
        <dbReference type="ARBA" id="ARBA00007261"/>
    </source>
</evidence>
<organism evidence="20 21">
    <name type="scientific">Arsukibacterium ikkense</name>
    <dbReference type="NCBI Taxonomy" id="336831"/>
    <lineage>
        <taxon>Bacteria</taxon>
        <taxon>Pseudomonadati</taxon>
        <taxon>Pseudomonadota</taxon>
        <taxon>Gammaproteobacteria</taxon>
        <taxon>Chromatiales</taxon>
        <taxon>Chromatiaceae</taxon>
        <taxon>Arsukibacterium</taxon>
    </lineage>
</organism>
<dbReference type="InterPro" id="IPR032632">
    <property type="entry name" value="Peptidase_M16_M"/>
</dbReference>
<evidence type="ECO:0000313" key="21">
    <source>
        <dbReference type="Proteomes" id="UP000034228"/>
    </source>
</evidence>
<dbReference type="PANTHER" id="PTHR43690">
    <property type="entry name" value="NARDILYSIN"/>
    <property type="match status" value="1"/>
</dbReference>